<dbReference type="InterPro" id="IPR003679">
    <property type="entry name" value="Amioglycoside_AcTrfase"/>
</dbReference>
<accession>A0A975AZ39</accession>
<evidence type="ECO:0000313" key="3">
    <source>
        <dbReference type="EMBL" id="QSZ41232.1"/>
    </source>
</evidence>
<reference evidence="3" key="2">
    <citation type="submission" date="2021-04" db="EMBL/GenBank/DDBJ databases">
        <title>Isolation and characterization of a novel species of the genus Sulfurimonas.</title>
        <authorList>
            <person name="Fukui M."/>
        </authorList>
    </citation>
    <scope>NUCLEOTIDE SEQUENCE</scope>
    <source>
        <strain evidence="3">H1576</strain>
    </source>
</reference>
<evidence type="ECO:0000256" key="2">
    <source>
        <dbReference type="RuleBase" id="RU365031"/>
    </source>
</evidence>
<dbReference type="InterPro" id="IPR028345">
    <property type="entry name" value="Antibiotic_NAT-like"/>
</dbReference>
<dbReference type="RefSeq" id="WP_207562511.1">
    <property type="nucleotide sequence ID" value="NZ_CP046072.1"/>
</dbReference>
<dbReference type="EC" id="2.3.1.-" evidence="2"/>
<dbReference type="KEGG" id="saqt:GJV85_03585"/>
<dbReference type="GO" id="GO:0046677">
    <property type="term" value="P:response to antibiotic"/>
    <property type="evidence" value="ECO:0007669"/>
    <property type="project" value="UniProtKB-KW"/>
</dbReference>
<reference evidence="3" key="1">
    <citation type="submission" date="2019-11" db="EMBL/GenBank/DDBJ databases">
        <authorList>
            <person name="Kojima H."/>
        </authorList>
    </citation>
    <scope>NUCLEOTIDE SEQUENCE</scope>
    <source>
        <strain evidence="3">H1576</strain>
    </source>
</reference>
<comment type="catalytic activity">
    <reaction evidence="2">
        <text>a 2-deoxystreptamine antibiotic + acetyl-CoA = an N(3)-acetyl-2-deoxystreptamine antibiotic + CoA + H(+)</text>
        <dbReference type="Rhea" id="RHEA:12665"/>
        <dbReference type="ChEBI" id="CHEBI:15378"/>
        <dbReference type="ChEBI" id="CHEBI:57287"/>
        <dbReference type="ChEBI" id="CHEBI:57288"/>
        <dbReference type="ChEBI" id="CHEBI:57921"/>
        <dbReference type="ChEBI" id="CHEBI:77452"/>
        <dbReference type="EC" id="2.3.1.81"/>
    </reaction>
</comment>
<organism evidence="3 4">
    <name type="scientific">Sulfurimonas aquatica</name>
    <dbReference type="NCBI Taxonomy" id="2672570"/>
    <lineage>
        <taxon>Bacteria</taxon>
        <taxon>Pseudomonadati</taxon>
        <taxon>Campylobacterota</taxon>
        <taxon>Epsilonproteobacteria</taxon>
        <taxon>Campylobacterales</taxon>
        <taxon>Sulfurimonadaceae</taxon>
        <taxon>Sulfurimonas</taxon>
    </lineage>
</organism>
<dbReference type="EMBL" id="CP046072">
    <property type="protein sequence ID" value="QSZ41232.1"/>
    <property type="molecule type" value="Genomic_DNA"/>
</dbReference>
<keyword evidence="2" id="KW-0012">Acyltransferase</keyword>
<sequence length="260" mass="30774">MRVSTNSLISLHIDIIGFFYYPVEKEPNCSINDMITKKLESFGKVLCEVENRGGNIIIPTFSHSYNTDELKTYDYLNSPSVVGHATEYLRSMFPYKRTIDPMFSYLVFSKNKKLHHFNFINKYNSMGEGSLIEELLRNNGSLMSIGNVLKRMTEAHYLERKIEVYYRHDVNIQGIFLDEKQKFYEQIVTIYGRHSGLVSDFTVILEDLKLENKYFTYNIGNFKLDSIRFNDLFTLMQKKYKEDKEYFVCTVEEKYKKDRN</sequence>
<gene>
    <name evidence="3" type="ORF">GJV85_03585</name>
</gene>
<dbReference type="SUPFAM" id="SSF110710">
    <property type="entry name" value="TTHA0583/YokD-like"/>
    <property type="match status" value="1"/>
</dbReference>
<evidence type="ECO:0000313" key="4">
    <source>
        <dbReference type="Proteomes" id="UP000671852"/>
    </source>
</evidence>
<keyword evidence="2" id="KW-0046">Antibiotic resistance</keyword>
<protein>
    <recommendedName>
        <fullName evidence="1 2">Aminoglycoside N(3)-acetyltransferase</fullName>
        <ecNumber evidence="2">2.3.1.-</ecNumber>
    </recommendedName>
</protein>
<keyword evidence="4" id="KW-1185">Reference proteome</keyword>
<dbReference type="Proteomes" id="UP000671852">
    <property type="component" value="Chromosome"/>
</dbReference>
<dbReference type="GO" id="GO:0046353">
    <property type="term" value="F:aminoglycoside 3-N-acetyltransferase activity"/>
    <property type="evidence" value="ECO:0007669"/>
    <property type="project" value="UniProtKB-EC"/>
</dbReference>
<evidence type="ECO:0000256" key="1">
    <source>
        <dbReference type="ARBA" id="ARBA00012882"/>
    </source>
</evidence>
<keyword evidence="2" id="KW-0808">Transferase</keyword>
<name>A0A975AZ39_9BACT</name>
<dbReference type="Pfam" id="PF02522">
    <property type="entry name" value="Antibiotic_NAT"/>
    <property type="match status" value="1"/>
</dbReference>
<proteinExistence type="inferred from homology"/>
<dbReference type="AlphaFoldDB" id="A0A975AZ39"/>
<comment type="similarity">
    <text evidence="2">Belongs to the antibiotic N-acetyltransferase family.</text>
</comment>